<sequence length="138" mass="14669">MADKVEFELVSPEKLLKSQPVDMVVVPGSEGDFGVLAGHSPMISTVRPGVIDVYEGDRIVDRVFVAGGFAEVTEARCTVLAEEAVALADLNRGAVEQQIKDLSEDLDDSKSDAERATAESKLAVARAKLEALSQSSAH</sequence>
<dbReference type="NCBIfam" id="NF001851">
    <property type="entry name" value="PRK00571.2-4"/>
    <property type="match status" value="1"/>
</dbReference>
<comment type="function">
    <text evidence="1 10">Produces ATP from ADP in the presence of a proton gradient across the membrane.</text>
</comment>
<keyword evidence="4 10" id="KW-0813">Transport</keyword>
<dbReference type="HAMAP" id="MF_00530">
    <property type="entry name" value="ATP_synth_epsil_bac"/>
    <property type="match status" value="1"/>
</dbReference>
<keyword evidence="7 10" id="KW-0472">Membrane</keyword>
<comment type="similarity">
    <text evidence="3 10 11">Belongs to the ATPase epsilon chain family.</text>
</comment>
<evidence type="ECO:0000256" key="10">
    <source>
        <dbReference type="HAMAP-Rule" id="MF_00530"/>
    </source>
</evidence>
<keyword evidence="15" id="KW-1185">Reference proteome</keyword>
<reference evidence="15" key="1">
    <citation type="submission" date="2015-08" db="EMBL/GenBank/DDBJ databases">
        <title>Complete Genome Sequence of Azospirillum thiophilum BV-S.</title>
        <authorList>
            <person name="Fomenkov A."/>
            <person name="Vincze T."/>
            <person name="Grabovich M."/>
            <person name="Dubinina G."/>
            <person name="Orlova M."/>
            <person name="Belousova E."/>
            <person name="Roberts R.J."/>
        </authorList>
    </citation>
    <scope>NUCLEOTIDE SEQUENCE [LARGE SCALE GENOMIC DNA]</scope>
    <source>
        <strain evidence="15">BV-S</strain>
    </source>
</reference>
<evidence type="ECO:0000256" key="12">
    <source>
        <dbReference type="SAM" id="Coils"/>
    </source>
</evidence>
<proteinExistence type="inferred from homology"/>
<comment type="subcellular location">
    <subcellularLocation>
        <location evidence="10">Cell membrane</location>
        <topology evidence="10">Peripheral membrane protein</topology>
    </subcellularLocation>
    <subcellularLocation>
        <location evidence="2">Endomembrane system</location>
        <topology evidence="2">Peripheral membrane protein</topology>
    </subcellularLocation>
</comment>
<reference evidence="14 15" key="2">
    <citation type="journal article" date="2016" name="Genome Announc.">
        <title>Complete Genome Sequence of a Strain of Azospirillum thiophilum Isolated from a Sulfide Spring.</title>
        <authorList>
            <person name="Fomenkov A."/>
            <person name="Vincze T."/>
            <person name="Grabovich M."/>
            <person name="Anton B.P."/>
            <person name="Dubinina G."/>
            <person name="Orlova M."/>
            <person name="Belousova E."/>
            <person name="Roberts R.J."/>
        </authorList>
    </citation>
    <scope>NUCLEOTIDE SEQUENCE [LARGE SCALE GENOMIC DNA]</scope>
    <source>
        <strain evidence="14 15">BV-S</strain>
    </source>
</reference>
<dbReference type="PANTHER" id="PTHR13822:SF10">
    <property type="entry name" value="ATP SYNTHASE EPSILON CHAIN, CHLOROPLASTIC"/>
    <property type="match status" value="1"/>
</dbReference>
<dbReference type="RefSeq" id="WP_045581027.1">
    <property type="nucleotide sequence ID" value="NZ_CP012401.1"/>
</dbReference>
<dbReference type="Proteomes" id="UP000069935">
    <property type="component" value="Chromosome 1"/>
</dbReference>
<dbReference type="GO" id="GO:0045259">
    <property type="term" value="C:proton-transporting ATP synthase complex"/>
    <property type="evidence" value="ECO:0007669"/>
    <property type="project" value="UniProtKB-KW"/>
</dbReference>
<evidence type="ECO:0000256" key="5">
    <source>
        <dbReference type="ARBA" id="ARBA00022781"/>
    </source>
</evidence>
<dbReference type="GO" id="GO:0005524">
    <property type="term" value="F:ATP binding"/>
    <property type="evidence" value="ECO:0007669"/>
    <property type="project" value="UniProtKB-UniRule"/>
</dbReference>
<dbReference type="KEGG" id="ati:AL072_06460"/>
<keyword evidence="10" id="KW-1003">Cell membrane</keyword>
<evidence type="ECO:0000256" key="2">
    <source>
        <dbReference type="ARBA" id="ARBA00004184"/>
    </source>
</evidence>
<evidence type="ECO:0000256" key="1">
    <source>
        <dbReference type="ARBA" id="ARBA00003543"/>
    </source>
</evidence>
<evidence type="ECO:0000256" key="6">
    <source>
        <dbReference type="ARBA" id="ARBA00023065"/>
    </source>
</evidence>
<dbReference type="GO" id="GO:0005886">
    <property type="term" value="C:plasma membrane"/>
    <property type="evidence" value="ECO:0007669"/>
    <property type="project" value="UniProtKB-SubCell"/>
</dbReference>
<name>A0AAC8VWI9_9PROT</name>
<evidence type="ECO:0000256" key="4">
    <source>
        <dbReference type="ARBA" id="ARBA00022448"/>
    </source>
</evidence>
<dbReference type="InterPro" id="IPR036771">
    <property type="entry name" value="ATPsynth_dsu/esu_N"/>
</dbReference>
<dbReference type="GO" id="GO:0012505">
    <property type="term" value="C:endomembrane system"/>
    <property type="evidence" value="ECO:0007669"/>
    <property type="project" value="UniProtKB-SubCell"/>
</dbReference>
<dbReference type="GO" id="GO:0046933">
    <property type="term" value="F:proton-transporting ATP synthase activity, rotational mechanism"/>
    <property type="evidence" value="ECO:0007669"/>
    <property type="project" value="UniProtKB-UniRule"/>
</dbReference>
<accession>A0AAC8VWI9</accession>
<dbReference type="InterPro" id="IPR001469">
    <property type="entry name" value="ATP_synth_F1_dsu/esu"/>
</dbReference>
<dbReference type="EMBL" id="CP012401">
    <property type="protein sequence ID" value="ALG70610.1"/>
    <property type="molecule type" value="Genomic_DNA"/>
</dbReference>
<comment type="subunit">
    <text evidence="10 11">F-type ATPases have 2 components, CF(1) - the catalytic core - and CF(0) - the membrane proton channel. CF(1) has five subunits: alpha(3), beta(3), gamma(1), delta(1), epsilon(1). CF(0) has three main subunits: a, b and c.</text>
</comment>
<keyword evidence="5 10" id="KW-0375">Hydrogen ion transport</keyword>
<evidence type="ECO:0000256" key="9">
    <source>
        <dbReference type="ARBA" id="ARBA00023310"/>
    </source>
</evidence>
<keyword evidence="6 10" id="KW-0406">Ion transport</keyword>
<evidence type="ECO:0000256" key="7">
    <source>
        <dbReference type="ARBA" id="ARBA00023136"/>
    </source>
</evidence>
<gene>
    <name evidence="10" type="primary">atpC</name>
    <name evidence="14" type="ORF">AL072_06460</name>
</gene>
<evidence type="ECO:0000313" key="14">
    <source>
        <dbReference type="EMBL" id="ALG70610.1"/>
    </source>
</evidence>
<dbReference type="CDD" id="cd12152">
    <property type="entry name" value="F1-ATPase_delta"/>
    <property type="match status" value="1"/>
</dbReference>
<keyword evidence="9 10" id="KW-0066">ATP synthesis</keyword>
<dbReference type="Pfam" id="PF02823">
    <property type="entry name" value="ATP-synt_DE_N"/>
    <property type="match status" value="1"/>
</dbReference>
<feature type="coiled-coil region" evidence="12">
    <location>
        <begin position="92"/>
        <end position="135"/>
    </location>
</feature>
<evidence type="ECO:0000256" key="8">
    <source>
        <dbReference type="ARBA" id="ARBA00023196"/>
    </source>
</evidence>
<organism evidence="14 15">
    <name type="scientific">Azospirillum thiophilum</name>
    <dbReference type="NCBI Taxonomy" id="528244"/>
    <lineage>
        <taxon>Bacteria</taxon>
        <taxon>Pseudomonadati</taxon>
        <taxon>Pseudomonadota</taxon>
        <taxon>Alphaproteobacteria</taxon>
        <taxon>Rhodospirillales</taxon>
        <taxon>Azospirillaceae</taxon>
        <taxon>Azospirillum</taxon>
    </lineage>
</organism>
<dbReference type="PANTHER" id="PTHR13822">
    <property type="entry name" value="ATP SYNTHASE DELTA/EPSILON CHAIN"/>
    <property type="match status" value="1"/>
</dbReference>
<evidence type="ECO:0000259" key="13">
    <source>
        <dbReference type="Pfam" id="PF02823"/>
    </source>
</evidence>
<dbReference type="SUPFAM" id="SSF51344">
    <property type="entry name" value="Epsilon subunit of F1F0-ATP synthase N-terminal domain"/>
    <property type="match status" value="1"/>
</dbReference>
<dbReference type="InterPro" id="IPR020546">
    <property type="entry name" value="ATP_synth_F1_dsu/esu_N"/>
</dbReference>
<dbReference type="Gene3D" id="2.60.15.10">
    <property type="entry name" value="F0F1 ATP synthase delta/epsilon subunit, N-terminal"/>
    <property type="match status" value="1"/>
</dbReference>
<evidence type="ECO:0000256" key="3">
    <source>
        <dbReference type="ARBA" id="ARBA00005712"/>
    </source>
</evidence>
<dbReference type="NCBIfam" id="TIGR01216">
    <property type="entry name" value="ATP_synt_epsi"/>
    <property type="match status" value="1"/>
</dbReference>
<keyword evidence="8 10" id="KW-0139">CF(1)</keyword>
<protein>
    <recommendedName>
        <fullName evidence="10">ATP synthase epsilon chain</fullName>
    </recommendedName>
    <alternativeName>
        <fullName evidence="10">ATP synthase F1 sector epsilon subunit</fullName>
    </alternativeName>
    <alternativeName>
        <fullName evidence="10">F-ATPase epsilon subunit</fullName>
    </alternativeName>
</protein>
<keyword evidence="12" id="KW-0175">Coiled coil</keyword>
<evidence type="ECO:0000256" key="11">
    <source>
        <dbReference type="RuleBase" id="RU003656"/>
    </source>
</evidence>
<evidence type="ECO:0000313" key="15">
    <source>
        <dbReference type="Proteomes" id="UP000069935"/>
    </source>
</evidence>
<feature type="domain" description="ATP synthase F1 complex delta/epsilon subunit N-terminal" evidence="13">
    <location>
        <begin position="6"/>
        <end position="84"/>
    </location>
</feature>
<dbReference type="AlphaFoldDB" id="A0AAC8VWI9"/>